<accession>A0A380BL29</accession>
<accession>A0A3G4USW3</accession>
<evidence type="ECO:0000313" key="2">
    <source>
        <dbReference type="Proteomes" id="UP000254069"/>
    </source>
</evidence>
<gene>
    <name evidence="1" type="ORF">NCTC10738_03504</name>
</gene>
<dbReference type="Proteomes" id="UP000254069">
    <property type="component" value="Unassembled WGS sequence"/>
</dbReference>
<dbReference type="EMBL" id="UGYO01000002">
    <property type="protein sequence ID" value="SUJ02549.1"/>
    <property type="molecule type" value="Genomic_DNA"/>
</dbReference>
<evidence type="ECO:0000313" key="1">
    <source>
        <dbReference type="EMBL" id="SUJ02549.1"/>
    </source>
</evidence>
<sequence>MWWRVVLLCLAYWLLGAHFLRYSHTIAAAICLLAPAVLFVKSAVVVRILQVGLLAGALLVWAKSGFEYVAMRQAMDAPWLRLAFIMGGVTLFTLLCAWSGNGLARNRSRLS</sequence>
<name>A0A380BL29_9GAMM</name>
<protein>
    <submittedName>
        <fullName evidence="1">Uncharacterized protein</fullName>
    </submittedName>
</protein>
<dbReference type="AlphaFoldDB" id="A0A380BL29"/>
<dbReference type="RefSeq" id="WP_028781680.1">
    <property type="nucleotide sequence ID" value="NZ_CAXOJE010000026.1"/>
</dbReference>
<reference evidence="1 2" key="1">
    <citation type="submission" date="2018-06" db="EMBL/GenBank/DDBJ databases">
        <authorList>
            <consortium name="Pathogen Informatics"/>
            <person name="Doyle S."/>
        </authorList>
    </citation>
    <scope>NUCLEOTIDE SEQUENCE [LARGE SCALE GENOMIC DNA]</scope>
    <source>
        <strain evidence="1 2">NCTC10738</strain>
    </source>
</reference>
<organism evidence="1 2">
    <name type="scientific">Shewanella algae</name>
    <dbReference type="NCBI Taxonomy" id="38313"/>
    <lineage>
        <taxon>Bacteria</taxon>
        <taxon>Pseudomonadati</taxon>
        <taxon>Pseudomonadota</taxon>
        <taxon>Gammaproteobacteria</taxon>
        <taxon>Alteromonadales</taxon>
        <taxon>Shewanellaceae</taxon>
        <taxon>Shewanella</taxon>
    </lineage>
</organism>
<keyword evidence="2" id="KW-1185">Reference proteome</keyword>
<dbReference type="KEGG" id="salg:BS332_20045"/>
<proteinExistence type="predicted"/>